<organism evidence="2 3">
    <name type="scientific">Pleuronectes platessa</name>
    <name type="common">European plaice</name>
    <dbReference type="NCBI Taxonomy" id="8262"/>
    <lineage>
        <taxon>Eukaryota</taxon>
        <taxon>Metazoa</taxon>
        <taxon>Chordata</taxon>
        <taxon>Craniata</taxon>
        <taxon>Vertebrata</taxon>
        <taxon>Euteleostomi</taxon>
        <taxon>Actinopterygii</taxon>
        <taxon>Neopterygii</taxon>
        <taxon>Teleostei</taxon>
        <taxon>Neoteleostei</taxon>
        <taxon>Acanthomorphata</taxon>
        <taxon>Carangaria</taxon>
        <taxon>Pleuronectiformes</taxon>
        <taxon>Pleuronectoidei</taxon>
        <taxon>Pleuronectidae</taxon>
        <taxon>Pleuronectes</taxon>
    </lineage>
</organism>
<proteinExistence type="predicted"/>
<dbReference type="EMBL" id="CADEAL010004413">
    <property type="protein sequence ID" value="CAB1459005.1"/>
    <property type="molecule type" value="Genomic_DNA"/>
</dbReference>
<accession>A0A9N7W0I6</accession>
<comment type="caution">
    <text evidence="2">The sequence shown here is derived from an EMBL/GenBank/DDBJ whole genome shotgun (WGS) entry which is preliminary data.</text>
</comment>
<feature type="region of interest" description="Disordered" evidence="1">
    <location>
        <begin position="1"/>
        <end position="55"/>
    </location>
</feature>
<evidence type="ECO:0000313" key="3">
    <source>
        <dbReference type="Proteomes" id="UP001153269"/>
    </source>
</evidence>
<dbReference type="Proteomes" id="UP001153269">
    <property type="component" value="Unassembled WGS sequence"/>
</dbReference>
<reference evidence="2" key="1">
    <citation type="submission" date="2020-03" db="EMBL/GenBank/DDBJ databases">
        <authorList>
            <person name="Weist P."/>
        </authorList>
    </citation>
    <scope>NUCLEOTIDE SEQUENCE</scope>
</reference>
<dbReference type="AlphaFoldDB" id="A0A9N7W0I6"/>
<gene>
    <name evidence="2" type="ORF">PLEPLA_LOCUS46841</name>
</gene>
<feature type="compositionally biased region" description="Polar residues" evidence="1">
    <location>
        <begin position="166"/>
        <end position="176"/>
    </location>
</feature>
<keyword evidence="3" id="KW-1185">Reference proteome</keyword>
<feature type="region of interest" description="Disordered" evidence="1">
    <location>
        <begin position="145"/>
        <end position="234"/>
    </location>
</feature>
<feature type="compositionally biased region" description="Acidic residues" evidence="1">
    <location>
        <begin position="26"/>
        <end position="46"/>
    </location>
</feature>
<protein>
    <submittedName>
        <fullName evidence="2">Uncharacterized protein</fullName>
    </submittedName>
</protein>
<evidence type="ECO:0000313" key="2">
    <source>
        <dbReference type="EMBL" id="CAB1459005.1"/>
    </source>
</evidence>
<feature type="compositionally biased region" description="Basic and acidic residues" evidence="1">
    <location>
        <begin position="1"/>
        <end position="19"/>
    </location>
</feature>
<evidence type="ECO:0000256" key="1">
    <source>
        <dbReference type="SAM" id="MobiDB-lite"/>
    </source>
</evidence>
<sequence length="477" mass="50589">MPDVPAGERESDDQGERRQSALLSKEEEEEEEEDEDEEEEEEEEEGGGYGSRRPSVEFKACKGDALQGDALHGGRSAGGRSARGTLCRGTLCTGDALQGDALQDAWTRADTRTDAVTHISALCPVLHVQKINNICQHICPLQETEDAGGRSKEKKGNVHAERRSRANFSNEQNQSEARSEAKTHWVRVAADSGPGRTGYARTRRRATRSSPSGDRGSGTAAGLRGPAAPPRVTRNSPMCLKHIYEELLVRRGAEDKVLNPRRDLTARVLRSGTAAGGEKPSSGTKSRFPARAAGAFMVWFAAGMGGAAVLSSPVRVPGSVGACAFASEDPARTGGSAPPAAGKYGLKRSRRQASAAEHATGLPGGTFTIKTLAPGGSWWLLEAPGGSWWLLVAPSGSWCLLVAHNVSWWLLVAPGGAWRLLVAPGGSWCLLVAPGGSWRLLVSPGGSWRLLVSLGRSWWLPVAPGGSWWLLVSPGGS</sequence>
<feature type="compositionally biased region" description="Basic and acidic residues" evidence="1">
    <location>
        <begin position="147"/>
        <end position="164"/>
    </location>
</feature>
<name>A0A9N7W0I6_PLEPL</name>